<organism evidence="3 4">
    <name type="scientific">Saccharothrix espanaensis (strain ATCC 51144 / DSM 44229 / JCM 9112 / NBRC 15066 / NRRL 15764)</name>
    <dbReference type="NCBI Taxonomy" id="1179773"/>
    <lineage>
        <taxon>Bacteria</taxon>
        <taxon>Bacillati</taxon>
        <taxon>Actinomycetota</taxon>
        <taxon>Actinomycetes</taxon>
        <taxon>Pseudonocardiales</taxon>
        <taxon>Pseudonocardiaceae</taxon>
        <taxon>Saccharothrix</taxon>
    </lineage>
</organism>
<evidence type="ECO:0000313" key="3">
    <source>
        <dbReference type="EMBL" id="CCH32402.1"/>
    </source>
</evidence>
<evidence type="ECO:0000256" key="1">
    <source>
        <dbReference type="ARBA" id="ARBA00022723"/>
    </source>
</evidence>
<keyword evidence="1" id="KW-0479">Metal-binding</keyword>
<protein>
    <recommendedName>
        <fullName evidence="2">Cupin type-2 domain-containing protein</fullName>
    </recommendedName>
</protein>
<dbReference type="InterPro" id="IPR011051">
    <property type="entry name" value="RmlC_Cupin_sf"/>
</dbReference>
<evidence type="ECO:0000313" key="4">
    <source>
        <dbReference type="Proteomes" id="UP000006281"/>
    </source>
</evidence>
<dbReference type="KEGG" id="sesp:BN6_51360"/>
<sequence>MVNRVPFQAPTSSRPGVHLHEADFTAFGAGRVPFEGGRFTLEPGATSKPDTHQVSECWMIAGGSGLLTYDGAEHPVTAGDYVFFEPQKTHFIHNNGAELLTIHTVWWLEQG</sequence>
<dbReference type="GO" id="GO:0046872">
    <property type="term" value="F:metal ion binding"/>
    <property type="evidence" value="ECO:0007669"/>
    <property type="project" value="UniProtKB-KW"/>
</dbReference>
<dbReference type="AlphaFoldDB" id="K0K468"/>
<accession>K0K468</accession>
<dbReference type="InterPro" id="IPR051610">
    <property type="entry name" value="GPI/OXD"/>
</dbReference>
<dbReference type="Proteomes" id="UP000006281">
    <property type="component" value="Chromosome"/>
</dbReference>
<dbReference type="STRING" id="1179773.BN6_51360"/>
<dbReference type="PATRIC" id="fig|1179773.3.peg.5162"/>
<dbReference type="HOGENOM" id="CLU_164773_0_0_11"/>
<reference evidence="3 4" key="1">
    <citation type="journal article" date="2012" name="BMC Genomics">
        <title>Complete genome sequence of Saccharothrix espanaensis DSM 44229T and comparison to the other completely sequenced Pseudonocardiaceae.</title>
        <authorList>
            <person name="Strobel T."/>
            <person name="Al-Dilaimi A."/>
            <person name="Blom J."/>
            <person name="Gessner A."/>
            <person name="Kalinowski J."/>
            <person name="Luzhetska M."/>
            <person name="Puhler A."/>
            <person name="Szczepanowski R."/>
            <person name="Bechthold A."/>
            <person name="Ruckert C."/>
        </authorList>
    </citation>
    <scope>NUCLEOTIDE SEQUENCE [LARGE SCALE GENOMIC DNA]</scope>
    <source>
        <strain evidence="4">ATCC 51144 / DSM 44229 / JCM 9112 / NBRC 15066 / NRRL 15764</strain>
    </source>
</reference>
<dbReference type="Pfam" id="PF07883">
    <property type="entry name" value="Cupin_2"/>
    <property type="match status" value="1"/>
</dbReference>
<dbReference type="InterPro" id="IPR014710">
    <property type="entry name" value="RmlC-like_jellyroll"/>
</dbReference>
<dbReference type="eggNOG" id="COG0662">
    <property type="taxonomic scope" value="Bacteria"/>
</dbReference>
<keyword evidence="4" id="KW-1185">Reference proteome</keyword>
<evidence type="ECO:0000259" key="2">
    <source>
        <dbReference type="Pfam" id="PF07883"/>
    </source>
</evidence>
<dbReference type="Gene3D" id="2.60.120.10">
    <property type="entry name" value="Jelly Rolls"/>
    <property type="match status" value="1"/>
</dbReference>
<dbReference type="PANTHER" id="PTHR35848:SF6">
    <property type="entry name" value="CUPIN TYPE-2 DOMAIN-CONTAINING PROTEIN"/>
    <property type="match status" value="1"/>
</dbReference>
<dbReference type="RefSeq" id="WP_015102514.1">
    <property type="nucleotide sequence ID" value="NC_019673.1"/>
</dbReference>
<gene>
    <name evidence="3" type="ordered locus">BN6_51360</name>
</gene>
<feature type="domain" description="Cupin type-2" evidence="2">
    <location>
        <begin position="38"/>
        <end position="102"/>
    </location>
</feature>
<dbReference type="PANTHER" id="PTHR35848">
    <property type="entry name" value="OXALATE-BINDING PROTEIN"/>
    <property type="match status" value="1"/>
</dbReference>
<proteinExistence type="predicted"/>
<dbReference type="OrthoDB" id="6058at2"/>
<name>K0K468_SACES</name>
<dbReference type="SUPFAM" id="SSF51182">
    <property type="entry name" value="RmlC-like cupins"/>
    <property type="match status" value="1"/>
</dbReference>
<dbReference type="EMBL" id="HE804045">
    <property type="protein sequence ID" value="CCH32402.1"/>
    <property type="molecule type" value="Genomic_DNA"/>
</dbReference>
<dbReference type="BioCyc" id="SESP1179773:BN6_RS24855-MONOMER"/>
<dbReference type="InterPro" id="IPR013096">
    <property type="entry name" value="Cupin_2"/>
</dbReference>